<dbReference type="InterPro" id="IPR041033">
    <property type="entry name" value="SpaA_PFL_dom_1"/>
</dbReference>
<proteinExistence type="inferred from homology"/>
<dbReference type="PANTHER" id="PTHR36108:SF13">
    <property type="entry name" value="COLOSSIN-B-RELATED"/>
    <property type="match status" value="1"/>
</dbReference>
<name>A0ABD4XLE6_WEIPA</name>
<feature type="domain" description="VWFA" evidence="5">
    <location>
        <begin position="130"/>
        <end position="245"/>
    </location>
</feature>
<comment type="caution">
    <text evidence="6">The sequence shown here is derived from an EMBL/GenBank/DDBJ whole genome shotgun (WGS) entry which is preliminary data.</text>
</comment>
<dbReference type="InterPro" id="IPR013783">
    <property type="entry name" value="Ig-like_fold"/>
</dbReference>
<dbReference type="CDD" id="cd00222">
    <property type="entry name" value="CollagenBindB"/>
    <property type="match status" value="1"/>
</dbReference>
<dbReference type="PANTHER" id="PTHR36108">
    <property type="entry name" value="COLOSSIN-B-RELATED"/>
    <property type="match status" value="1"/>
</dbReference>
<keyword evidence="4" id="KW-1133">Transmembrane helix</keyword>
<gene>
    <name evidence="6" type="ORF">G9403_09665</name>
</gene>
<evidence type="ECO:0000259" key="5">
    <source>
        <dbReference type="PROSITE" id="PS50234"/>
    </source>
</evidence>
<reference evidence="6 7" key="1">
    <citation type="submission" date="2020-03" db="EMBL/GenBank/DDBJ databases">
        <title>Comparative genomics of Weissella paramesenteroides.</title>
        <authorList>
            <person name="Kant R."/>
            <person name="Takala T."/>
            <person name="Saris P."/>
        </authorList>
    </citation>
    <scope>NUCLEOTIDE SEQUENCE [LARGE SCALE GENOMIC DNA]</scope>
    <source>
        <strain evidence="6 7">SJ27-4</strain>
    </source>
</reference>
<accession>A0ABD4XLE6</accession>
<dbReference type="InterPro" id="IPR008454">
    <property type="entry name" value="Collagen-bd_Cna-like_B-typ_dom"/>
</dbReference>
<dbReference type="SUPFAM" id="SSF49478">
    <property type="entry name" value="Cna protein B-type domain"/>
    <property type="match status" value="1"/>
</dbReference>
<dbReference type="InterPro" id="IPR036465">
    <property type="entry name" value="vWFA_dom_sf"/>
</dbReference>
<dbReference type="Pfam" id="PF05738">
    <property type="entry name" value="Cna_B"/>
    <property type="match status" value="1"/>
</dbReference>
<evidence type="ECO:0000313" key="6">
    <source>
        <dbReference type="EMBL" id="MDF8371891.1"/>
    </source>
</evidence>
<evidence type="ECO:0000256" key="1">
    <source>
        <dbReference type="ARBA" id="ARBA00007257"/>
    </source>
</evidence>
<dbReference type="InterPro" id="IPR002035">
    <property type="entry name" value="VWF_A"/>
</dbReference>
<dbReference type="Gene3D" id="3.40.50.410">
    <property type="entry name" value="von Willebrand factor, type A domain"/>
    <property type="match status" value="1"/>
</dbReference>
<organism evidence="6 7">
    <name type="scientific">Weissella paramesenteroides</name>
    <name type="common">Leuconostoc paramesenteroides</name>
    <dbReference type="NCBI Taxonomy" id="1249"/>
    <lineage>
        <taxon>Bacteria</taxon>
        <taxon>Bacillati</taxon>
        <taxon>Bacillota</taxon>
        <taxon>Bacilli</taxon>
        <taxon>Lactobacillales</taxon>
        <taxon>Lactobacillaceae</taxon>
        <taxon>Weissella</taxon>
    </lineage>
</organism>
<dbReference type="Pfam" id="PF17802">
    <property type="entry name" value="SpaA"/>
    <property type="match status" value="2"/>
</dbReference>
<dbReference type="Gene3D" id="2.60.40.10">
    <property type="entry name" value="Immunoglobulins"/>
    <property type="match status" value="2"/>
</dbReference>
<protein>
    <submittedName>
        <fullName evidence="6">VWA domain-containing protein</fullName>
    </submittedName>
</protein>
<evidence type="ECO:0000313" key="7">
    <source>
        <dbReference type="Proteomes" id="UP001215461"/>
    </source>
</evidence>
<sequence length="872" mass="95428">MLTKKWHWVMALLMGIFAMVFMINHVYAADNSLLNYTNDSNGIYPTASWQPTGQTTVINHQGGFGTQVDGNKSWSGDPSDTKNSYLKFGADRNKPDYAIRKYVKETSTQGLYDVYLNVKGSAQQDIKPVDIVLVVDMSGSMEQGTGRAEAVRQGVKNFMSSISQAGVGKYVNVGLVGYSSSGRGYRNEEVDMASLSDAHQNQINNALSGAFNGGTYTQDGIQRGAKMLSSDNSGNRKMMILMTDGVPTLSKKVKSATTIDGTIYATDFYPDFYKPLDQPNNTSKFKLHDSYTVGSGQNRLTISDTFPATLGQAKIAKDNGAEIHTLGIQLSNDGNYLTAAEVRNRISKTASPGMYQDANSADDIVTYLKSQSDNIINNFNNVANGSIADPLGKQFIYANPSSVDVTSVGSKSIDNDHLPKAVISGNQLNVSNITLGDDQEIQVHYQVHINTETNDFKPDYWYQMNGNTTFKPKGDEDTTVQFGIPSAKAPSTTLNVKKEWHILGDEEVPDSITYTVSRDSVTDANNWTTATGTLTKADNWQQEKIDHLSVNNQQVALPKFNNAGQNFNYQVKSEVDVPGFVSTIDGQDNTYTITNNNLGVTVKKFAANSQNSLSGANFKLTRYTDKWAAVDTSFTPVDFNGIDTLKSIKPGYYEVIEDKAPKGYDLKTSKIRFQITADGKFLNGNDQEITATTTPNNDAFYVYKDKSGVPVLTIVQYDALKLFDLSVVKVDASSGKHLANAEFRLTGDNNVNVTGKSDDDGHLTFTDLKPGQYVLEETKAPSGYHIMAKKLNITIDNQGKVSFSDSTVANEVTLSQGDKHNQITVTIKNSENGVLPKTGGTGIWPYILTGIIVLLSSLVFGYYDYRHVDGEV</sequence>
<keyword evidence="3" id="KW-0732">Signal</keyword>
<comment type="similarity">
    <text evidence="1">Belongs to the serine-aspartate repeat-containing protein (SDr) family.</text>
</comment>
<dbReference type="AlphaFoldDB" id="A0ABD4XLE6"/>
<keyword evidence="2" id="KW-0964">Secreted</keyword>
<dbReference type="Gene3D" id="2.60.40.2110">
    <property type="match status" value="1"/>
</dbReference>
<keyword evidence="4" id="KW-0812">Transmembrane</keyword>
<dbReference type="NCBIfam" id="TIGR01167">
    <property type="entry name" value="LPXTG_anchor"/>
    <property type="match status" value="1"/>
</dbReference>
<evidence type="ECO:0000256" key="2">
    <source>
        <dbReference type="ARBA" id="ARBA00022525"/>
    </source>
</evidence>
<dbReference type="RefSeq" id="WP_277362536.1">
    <property type="nucleotide sequence ID" value="NZ_JAANXN010000015.1"/>
</dbReference>
<dbReference type="InterPro" id="IPR049319">
    <property type="entry name" value="GBS104-like_Ig"/>
</dbReference>
<dbReference type="EMBL" id="JAANXN010000015">
    <property type="protein sequence ID" value="MDF8371891.1"/>
    <property type="molecule type" value="Genomic_DNA"/>
</dbReference>
<evidence type="ECO:0000256" key="3">
    <source>
        <dbReference type="ARBA" id="ARBA00022729"/>
    </source>
</evidence>
<dbReference type="Pfam" id="PF21426">
    <property type="entry name" value="GBS104-like_Ig"/>
    <property type="match status" value="1"/>
</dbReference>
<dbReference type="CDD" id="cd00198">
    <property type="entry name" value="vWFA"/>
    <property type="match status" value="1"/>
</dbReference>
<dbReference type="Proteomes" id="UP001215461">
    <property type="component" value="Unassembled WGS sequence"/>
</dbReference>
<feature type="transmembrane region" description="Helical" evidence="4">
    <location>
        <begin position="843"/>
        <end position="863"/>
    </location>
</feature>
<dbReference type="PROSITE" id="PS50234">
    <property type="entry name" value="VWFA"/>
    <property type="match status" value="1"/>
</dbReference>
<dbReference type="SMART" id="SM00327">
    <property type="entry name" value="VWA"/>
    <property type="match status" value="1"/>
</dbReference>
<evidence type="ECO:0000256" key="4">
    <source>
        <dbReference type="SAM" id="Phobius"/>
    </source>
</evidence>
<dbReference type="Pfam" id="PF00092">
    <property type="entry name" value="VWA"/>
    <property type="match status" value="1"/>
</dbReference>
<dbReference type="SUPFAM" id="SSF53300">
    <property type="entry name" value="vWA-like"/>
    <property type="match status" value="1"/>
</dbReference>
<keyword evidence="4" id="KW-0472">Membrane</keyword>